<evidence type="ECO:0000256" key="5">
    <source>
        <dbReference type="ARBA" id="ARBA00023033"/>
    </source>
</evidence>
<sequence>MENTSEQHRSLQVLIVGAGIGGLTAALGLRQQGHHVTLFERSRLARETGAAIHLAPNCHNVLRRLGVFPETFGANPVNGITEYEGTALKFDLDLRKPLSVWKNPWMLSHRVALHEDLKRQATSPDGAGVPAVLKTSSPVTAVDPDTATVTLEDGSSFSGDLVLGADGVSSVTRKIVAGPEITPFGSGKSAFRFMIPFPQIRENPVTAQLAGRQGYMTMWMGDDRRLIMYPCNDNTVMNFVGIHPSELSASKGEGWDRGVSKEVLLDVYSTFDETVRALLEMVDISELKVWTLLDMDKIPRWHTGRLALLGDAAHPFLPYQGQGGGIAIEDAACVAALLPRDTTPAEIPERLALYESIRGERAHKVQALTRLAGMDMNDPNRGTFNVMEFMHYNFAHDEWQNTTEKLNSHLQSREPTSGSTLPTAVSAS</sequence>
<keyword evidence="4" id="KW-0560">Oxidoreductase</keyword>
<keyword evidence="5" id="KW-0503">Monooxygenase</keyword>
<dbReference type="Gene3D" id="3.50.50.60">
    <property type="entry name" value="FAD/NAD(P)-binding domain"/>
    <property type="match status" value="1"/>
</dbReference>
<comment type="similarity">
    <text evidence="1">Belongs to the paxM FAD-dependent monooxygenase family.</text>
</comment>
<dbReference type="PRINTS" id="PR00420">
    <property type="entry name" value="RNGMNOXGNASE"/>
</dbReference>
<dbReference type="Pfam" id="PF01494">
    <property type="entry name" value="FAD_binding_3"/>
    <property type="match status" value="1"/>
</dbReference>
<organism evidence="8 9">
    <name type="scientific">Staphylotrichum tortipilum</name>
    <dbReference type="NCBI Taxonomy" id="2831512"/>
    <lineage>
        <taxon>Eukaryota</taxon>
        <taxon>Fungi</taxon>
        <taxon>Dikarya</taxon>
        <taxon>Ascomycota</taxon>
        <taxon>Pezizomycotina</taxon>
        <taxon>Sordariomycetes</taxon>
        <taxon>Sordariomycetidae</taxon>
        <taxon>Sordariales</taxon>
        <taxon>Chaetomiaceae</taxon>
        <taxon>Staphylotrichum</taxon>
    </lineage>
</organism>
<evidence type="ECO:0000313" key="9">
    <source>
        <dbReference type="Proteomes" id="UP001303889"/>
    </source>
</evidence>
<dbReference type="PANTHER" id="PTHR13789:SF261">
    <property type="entry name" value="HYDROXYLASE, PUTATIVE (AFU_ORTHOLOGUE AFUA_7G00590)-RELATED"/>
    <property type="match status" value="1"/>
</dbReference>
<dbReference type="GO" id="GO:0004497">
    <property type="term" value="F:monooxygenase activity"/>
    <property type="evidence" value="ECO:0007669"/>
    <property type="project" value="UniProtKB-KW"/>
</dbReference>
<keyword evidence="9" id="KW-1185">Reference proteome</keyword>
<dbReference type="InterPro" id="IPR050493">
    <property type="entry name" value="FAD-dep_Monooxygenase_BioMet"/>
</dbReference>
<evidence type="ECO:0000256" key="2">
    <source>
        <dbReference type="ARBA" id="ARBA00022630"/>
    </source>
</evidence>
<feature type="domain" description="FAD-binding" evidence="7">
    <location>
        <begin position="11"/>
        <end position="365"/>
    </location>
</feature>
<keyword evidence="3" id="KW-0274">FAD</keyword>
<dbReference type="InterPro" id="IPR002938">
    <property type="entry name" value="FAD-bd"/>
</dbReference>
<keyword evidence="2" id="KW-0285">Flavoprotein</keyword>
<evidence type="ECO:0000259" key="7">
    <source>
        <dbReference type="Pfam" id="PF01494"/>
    </source>
</evidence>
<accession>A0AAN6MC35</accession>
<reference evidence="8" key="1">
    <citation type="journal article" date="2023" name="Mol. Phylogenet. Evol.">
        <title>Genome-scale phylogeny and comparative genomics of the fungal order Sordariales.</title>
        <authorList>
            <person name="Hensen N."/>
            <person name="Bonometti L."/>
            <person name="Westerberg I."/>
            <person name="Brannstrom I.O."/>
            <person name="Guillou S."/>
            <person name="Cros-Aarteil S."/>
            <person name="Calhoun S."/>
            <person name="Haridas S."/>
            <person name="Kuo A."/>
            <person name="Mondo S."/>
            <person name="Pangilinan J."/>
            <person name="Riley R."/>
            <person name="LaButti K."/>
            <person name="Andreopoulos B."/>
            <person name="Lipzen A."/>
            <person name="Chen C."/>
            <person name="Yan M."/>
            <person name="Daum C."/>
            <person name="Ng V."/>
            <person name="Clum A."/>
            <person name="Steindorff A."/>
            <person name="Ohm R.A."/>
            <person name="Martin F."/>
            <person name="Silar P."/>
            <person name="Natvig D.O."/>
            <person name="Lalanne C."/>
            <person name="Gautier V."/>
            <person name="Ament-Velasquez S.L."/>
            <person name="Kruys A."/>
            <person name="Hutchinson M.I."/>
            <person name="Powell A.J."/>
            <person name="Barry K."/>
            <person name="Miller A.N."/>
            <person name="Grigoriev I.V."/>
            <person name="Debuchy R."/>
            <person name="Gladieux P."/>
            <person name="Hiltunen Thoren M."/>
            <person name="Johannesson H."/>
        </authorList>
    </citation>
    <scope>NUCLEOTIDE SEQUENCE</scope>
    <source>
        <strain evidence="8">CBS 103.79</strain>
    </source>
</reference>
<dbReference type="Proteomes" id="UP001303889">
    <property type="component" value="Unassembled WGS sequence"/>
</dbReference>
<evidence type="ECO:0000256" key="3">
    <source>
        <dbReference type="ARBA" id="ARBA00022827"/>
    </source>
</evidence>
<dbReference type="AlphaFoldDB" id="A0AAN6MC35"/>
<evidence type="ECO:0000256" key="4">
    <source>
        <dbReference type="ARBA" id="ARBA00023002"/>
    </source>
</evidence>
<dbReference type="SUPFAM" id="SSF51905">
    <property type="entry name" value="FAD/NAD(P)-binding domain"/>
    <property type="match status" value="1"/>
</dbReference>
<protein>
    <recommendedName>
        <fullName evidence="7">FAD-binding domain-containing protein</fullName>
    </recommendedName>
</protein>
<name>A0AAN6MC35_9PEZI</name>
<dbReference type="PANTHER" id="PTHR13789">
    <property type="entry name" value="MONOOXYGENASE"/>
    <property type="match status" value="1"/>
</dbReference>
<comment type="caution">
    <text evidence="8">The sequence shown here is derived from an EMBL/GenBank/DDBJ whole genome shotgun (WGS) entry which is preliminary data.</text>
</comment>
<evidence type="ECO:0000313" key="8">
    <source>
        <dbReference type="EMBL" id="KAK3897627.1"/>
    </source>
</evidence>
<reference evidence="8" key="2">
    <citation type="submission" date="2023-05" db="EMBL/GenBank/DDBJ databases">
        <authorList>
            <consortium name="Lawrence Berkeley National Laboratory"/>
            <person name="Steindorff A."/>
            <person name="Hensen N."/>
            <person name="Bonometti L."/>
            <person name="Westerberg I."/>
            <person name="Brannstrom I.O."/>
            <person name="Guillou S."/>
            <person name="Cros-Aarteil S."/>
            <person name="Calhoun S."/>
            <person name="Haridas S."/>
            <person name="Kuo A."/>
            <person name="Mondo S."/>
            <person name="Pangilinan J."/>
            <person name="Riley R."/>
            <person name="Labutti K."/>
            <person name="Andreopoulos B."/>
            <person name="Lipzen A."/>
            <person name="Chen C."/>
            <person name="Yanf M."/>
            <person name="Daum C."/>
            <person name="Ng V."/>
            <person name="Clum A."/>
            <person name="Ohm R."/>
            <person name="Martin F."/>
            <person name="Silar P."/>
            <person name="Natvig D."/>
            <person name="Lalanne C."/>
            <person name="Gautier V."/>
            <person name="Ament-Velasquez S.L."/>
            <person name="Kruys A."/>
            <person name="Hutchinson M.I."/>
            <person name="Powell A.J."/>
            <person name="Barry K."/>
            <person name="Miller A.N."/>
            <person name="Grigoriev I.V."/>
            <person name="Debuchy R."/>
            <person name="Gladieux P."/>
            <person name="Thoren M.H."/>
            <person name="Johannesson H."/>
        </authorList>
    </citation>
    <scope>NUCLEOTIDE SEQUENCE</scope>
    <source>
        <strain evidence="8">CBS 103.79</strain>
    </source>
</reference>
<dbReference type="GO" id="GO:0071949">
    <property type="term" value="F:FAD binding"/>
    <property type="evidence" value="ECO:0007669"/>
    <property type="project" value="InterPro"/>
</dbReference>
<proteinExistence type="inferred from homology"/>
<dbReference type="InterPro" id="IPR036188">
    <property type="entry name" value="FAD/NAD-bd_sf"/>
</dbReference>
<dbReference type="SUPFAM" id="SSF54373">
    <property type="entry name" value="FAD-linked reductases, C-terminal domain"/>
    <property type="match status" value="1"/>
</dbReference>
<evidence type="ECO:0000256" key="1">
    <source>
        <dbReference type="ARBA" id="ARBA00007992"/>
    </source>
</evidence>
<gene>
    <name evidence="8" type="ORF">C8A05DRAFT_47831</name>
</gene>
<dbReference type="EMBL" id="MU856112">
    <property type="protein sequence ID" value="KAK3897627.1"/>
    <property type="molecule type" value="Genomic_DNA"/>
</dbReference>
<evidence type="ECO:0000256" key="6">
    <source>
        <dbReference type="SAM" id="MobiDB-lite"/>
    </source>
</evidence>
<feature type="region of interest" description="Disordered" evidence="6">
    <location>
        <begin position="407"/>
        <end position="428"/>
    </location>
</feature>